<organism evidence="2">
    <name type="scientific">Corythucha ciliata</name>
    <name type="common">Sycamore lace bug</name>
    <name type="synonym">Tingis ciliata</name>
    <dbReference type="NCBI Taxonomy" id="369451"/>
    <lineage>
        <taxon>Eukaryota</taxon>
        <taxon>Metazoa</taxon>
        <taxon>Ecdysozoa</taxon>
        <taxon>Arthropoda</taxon>
        <taxon>Hexapoda</taxon>
        <taxon>Insecta</taxon>
        <taxon>Pterygota</taxon>
        <taxon>Neoptera</taxon>
        <taxon>Paraneoptera</taxon>
        <taxon>Hemiptera</taxon>
        <taxon>Heteroptera</taxon>
        <taxon>Panheteroptera</taxon>
        <taxon>Cimicomorpha</taxon>
        <taxon>Tingidae</taxon>
        <taxon>Corythucha</taxon>
    </lineage>
</organism>
<sequence>MKVFVALAVFLALASAAPKPEEEQYSDKYDNVDLDEILNNDRLYKNYYNCLINKGHCSPDAKELKDALPDALQSECKKCTKKQKEGTEKVAKFFIEHHKEDYNEIARLYDPQGIYYAKYKDEAAKRGIVLT</sequence>
<evidence type="ECO:0000313" key="2">
    <source>
        <dbReference type="EMBL" id="AVM86426.1"/>
    </source>
</evidence>
<proteinExistence type="evidence at transcript level"/>
<name>A0A2S0M1D3_CORCT</name>
<dbReference type="InterPro" id="IPR036682">
    <property type="entry name" value="OS_D_A10/PebIII_sf"/>
</dbReference>
<dbReference type="PANTHER" id="PTHR11257">
    <property type="entry name" value="CHEMOSENSORY PROTEIN-RELATED"/>
    <property type="match status" value="1"/>
</dbReference>
<reference evidence="2" key="1">
    <citation type="journal article" date="2018" name="Front. Physiol.">
        <title>Identification of an Alarm Pheromone-Binding Chemosensory Protein From the Invasive Sycamore Lace Bug Corythucha ciliata (Say).</title>
        <authorList>
            <person name="Li F."/>
            <person name="Fu N."/>
            <person name="Li D."/>
            <person name="Chang H."/>
            <person name="Qu C."/>
            <person name="Wang R."/>
            <person name="Xu Y."/>
            <person name="Luo C."/>
        </authorList>
    </citation>
    <scope>NUCLEOTIDE SEQUENCE</scope>
</reference>
<accession>A0A2S0M1D3</accession>
<protein>
    <submittedName>
        <fullName evidence="2">Chemosensory protein</fullName>
    </submittedName>
</protein>
<evidence type="ECO:0000256" key="1">
    <source>
        <dbReference type="SAM" id="SignalP"/>
    </source>
</evidence>
<feature type="chain" id="PRO_5015529054" evidence="1">
    <location>
        <begin position="17"/>
        <end position="131"/>
    </location>
</feature>
<dbReference type="PANTHER" id="PTHR11257:SF12">
    <property type="entry name" value="EJACULATORY BULB-SPECIFIC PROTEIN 3-RELATED"/>
    <property type="match status" value="1"/>
</dbReference>
<dbReference type="EMBL" id="MG948439">
    <property type="protein sequence ID" value="AVM86426.1"/>
    <property type="molecule type" value="mRNA"/>
</dbReference>
<dbReference type="Pfam" id="PF03392">
    <property type="entry name" value="OS-D"/>
    <property type="match status" value="1"/>
</dbReference>
<dbReference type="Gene3D" id="1.10.2080.10">
    <property type="entry name" value="Insect odorant-binding protein A10/Ejaculatory bulb-specific protein 3"/>
    <property type="match status" value="1"/>
</dbReference>
<keyword evidence="1" id="KW-0732">Signal</keyword>
<feature type="signal peptide" evidence="1">
    <location>
        <begin position="1"/>
        <end position="16"/>
    </location>
</feature>
<dbReference type="AlphaFoldDB" id="A0A2S0M1D3"/>
<dbReference type="SUPFAM" id="SSF100910">
    <property type="entry name" value="Chemosensory protein Csp2"/>
    <property type="match status" value="1"/>
</dbReference>
<dbReference type="InterPro" id="IPR005055">
    <property type="entry name" value="A10/PebIII"/>
</dbReference>